<keyword evidence="13" id="KW-1185">Reference proteome</keyword>
<evidence type="ECO:0000256" key="1">
    <source>
        <dbReference type="ARBA" id="ARBA00001946"/>
    </source>
</evidence>
<reference evidence="12" key="1">
    <citation type="submission" date="2021-01" db="UniProtKB">
        <authorList>
            <consortium name="EnsemblMetazoa"/>
        </authorList>
    </citation>
    <scope>IDENTIFICATION</scope>
</reference>
<accession>A0A7M5WUP6</accession>
<dbReference type="PANTHER" id="PTHR10656:SF42">
    <property type="entry name" value="CYCLIC GMP-AMP SYNTHASE-LIKE PROTEIN-RELATED"/>
    <property type="match status" value="1"/>
</dbReference>
<keyword evidence="4" id="KW-0548">Nucleotidyltransferase</keyword>
<dbReference type="Pfam" id="PF03281">
    <property type="entry name" value="Mab-21"/>
    <property type="match status" value="1"/>
</dbReference>
<dbReference type="InterPro" id="IPR046903">
    <property type="entry name" value="Mab-21-like_nuc_Trfase"/>
</dbReference>
<evidence type="ECO:0000256" key="4">
    <source>
        <dbReference type="ARBA" id="ARBA00022695"/>
    </source>
</evidence>
<dbReference type="GO" id="GO:0046872">
    <property type="term" value="F:metal ion binding"/>
    <property type="evidence" value="ECO:0007669"/>
    <property type="project" value="UniProtKB-KW"/>
</dbReference>
<evidence type="ECO:0000259" key="10">
    <source>
        <dbReference type="Pfam" id="PF03281"/>
    </source>
</evidence>
<evidence type="ECO:0000259" key="11">
    <source>
        <dbReference type="Pfam" id="PF20266"/>
    </source>
</evidence>
<dbReference type="Gene3D" id="1.10.1410.40">
    <property type="match status" value="1"/>
</dbReference>
<dbReference type="RefSeq" id="XP_066916914.1">
    <property type="nucleotide sequence ID" value="XM_067060813.1"/>
</dbReference>
<keyword evidence="5" id="KW-0479">Metal-binding</keyword>
<evidence type="ECO:0000313" key="12">
    <source>
        <dbReference type="EnsemblMetazoa" id="CLYHEMP013216.1"/>
    </source>
</evidence>
<dbReference type="InterPro" id="IPR024810">
    <property type="entry name" value="MAB21L/cGLR"/>
</dbReference>
<sequence>MAAVEATEQEKPAPPKDSPVDDVEDTKRKAILDQLGERIEAIYDTKIQETLQLKAEYEDLAYSVIHKIIRKAKTVDARFRPNSLVSLGMPYSGIQDSGIEFEMMLQLCMGTNNSLYLHHERGGKSARIQPVSTSLWQDCMDENSVYISPKRVTRVLRQYVKRAVYVLRKYIDMKKFQKLPEGLTEIYMEDERFKIVLRINQNLRVTLLPAVSIPDSRSDMSRKDIPSTSHVVAIQLPEKSAIPFVVDENNNLPSPIPKMKRKGRHIKLVWQYSFFVAEKNKLRTISDGCRIKLLRLLTEVRESESALAKITPYHLQTIFFHETDRLHRRRDWKESKMAARFLDLLRALALTLDKGSCENYFMGAPDYPSDNLYEEIGLKELQVMKKHVESLIENPIDCLERLYTHLTQH</sequence>
<keyword evidence="6" id="KW-0547">Nucleotide-binding</keyword>
<evidence type="ECO:0000256" key="6">
    <source>
        <dbReference type="ARBA" id="ARBA00022741"/>
    </source>
</evidence>
<dbReference type="Proteomes" id="UP000594262">
    <property type="component" value="Unplaced"/>
</dbReference>
<keyword evidence="3" id="KW-0808">Transferase</keyword>
<evidence type="ECO:0000256" key="2">
    <source>
        <dbReference type="ARBA" id="ARBA00008307"/>
    </source>
</evidence>
<dbReference type="GO" id="GO:0016779">
    <property type="term" value="F:nucleotidyltransferase activity"/>
    <property type="evidence" value="ECO:0007669"/>
    <property type="project" value="UniProtKB-KW"/>
</dbReference>
<comment type="cofactor">
    <cofactor evidence="1">
        <name>Mg(2+)</name>
        <dbReference type="ChEBI" id="CHEBI:18420"/>
    </cofactor>
</comment>
<dbReference type="GO" id="GO:0005524">
    <property type="term" value="F:ATP binding"/>
    <property type="evidence" value="ECO:0007669"/>
    <property type="project" value="UniProtKB-KW"/>
</dbReference>
<dbReference type="Gene3D" id="3.30.460.90">
    <property type="match status" value="1"/>
</dbReference>
<evidence type="ECO:0000256" key="8">
    <source>
        <dbReference type="ARBA" id="ARBA00022842"/>
    </source>
</evidence>
<feature type="region of interest" description="Disordered" evidence="9">
    <location>
        <begin position="1"/>
        <end position="25"/>
    </location>
</feature>
<dbReference type="Pfam" id="PF20266">
    <property type="entry name" value="Mab-21_C"/>
    <property type="match status" value="1"/>
</dbReference>
<evidence type="ECO:0000256" key="5">
    <source>
        <dbReference type="ARBA" id="ARBA00022723"/>
    </source>
</evidence>
<feature type="domain" description="Mab-21-like HhH/H2TH-like" evidence="11">
    <location>
        <begin position="289"/>
        <end position="389"/>
    </location>
</feature>
<protein>
    <recommendedName>
        <fullName evidence="14">Mab-21-like HhH/H2TH-like domain-containing protein</fullName>
    </recommendedName>
</protein>
<keyword evidence="8" id="KW-0460">Magnesium</keyword>
<dbReference type="SMART" id="SM01265">
    <property type="entry name" value="Mab-21"/>
    <property type="match status" value="1"/>
</dbReference>
<proteinExistence type="inferred from homology"/>
<dbReference type="GeneID" id="136804071"/>
<dbReference type="EnsemblMetazoa" id="CLYHEMT013216.1">
    <property type="protein sequence ID" value="CLYHEMP013216.1"/>
    <property type="gene ID" value="CLYHEMG013216"/>
</dbReference>
<organism evidence="12 13">
    <name type="scientific">Clytia hemisphaerica</name>
    <dbReference type="NCBI Taxonomy" id="252671"/>
    <lineage>
        <taxon>Eukaryota</taxon>
        <taxon>Metazoa</taxon>
        <taxon>Cnidaria</taxon>
        <taxon>Hydrozoa</taxon>
        <taxon>Hydroidolina</taxon>
        <taxon>Leptothecata</taxon>
        <taxon>Obeliida</taxon>
        <taxon>Clytiidae</taxon>
        <taxon>Clytia</taxon>
    </lineage>
</organism>
<evidence type="ECO:0008006" key="14">
    <source>
        <dbReference type="Google" id="ProtNLM"/>
    </source>
</evidence>
<dbReference type="OrthoDB" id="5964386at2759"/>
<evidence type="ECO:0000313" key="13">
    <source>
        <dbReference type="Proteomes" id="UP000594262"/>
    </source>
</evidence>
<dbReference type="InterPro" id="IPR046906">
    <property type="entry name" value="Mab-21_HhH/H2TH-like"/>
</dbReference>
<dbReference type="PANTHER" id="PTHR10656">
    <property type="entry name" value="CELL FATE DETERMINING PROTEIN MAB21-RELATED"/>
    <property type="match status" value="1"/>
</dbReference>
<evidence type="ECO:0000256" key="9">
    <source>
        <dbReference type="SAM" id="MobiDB-lite"/>
    </source>
</evidence>
<comment type="similarity">
    <text evidence="2">Belongs to the mab-21 family.</text>
</comment>
<feature type="domain" description="Mab-21-like nucleotidyltransferase" evidence="10">
    <location>
        <begin position="99"/>
        <end position="283"/>
    </location>
</feature>
<evidence type="ECO:0000256" key="3">
    <source>
        <dbReference type="ARBA" id="ARBA00022679"/>
    </source>
</evidence>
<name>A0A7M5WUP6_9CNID</name>
<dbReference type="AlphaFoldDB" id="A0A7M5WUP6"/>
<keyword evidence="7" id="KW-0067">ATP-binding</keyword>
<evidence type="ECO:0000256" key="7">
    <source>
        <dbReference type="ARBA" id="ARBA00022840"/>
    </source>
</evidence>